<evidence type="ECO:0000256" key="4">
    <source>
        <dbReference type="ARBA" id="ARBA00022679"/>
    </source>
</evidence>
<dbReference type="Proteomes" id="UP000264492">
    <property type="component" value="Unassembled WGS sequence"/>
</dbReference>
<dbReference type="InterPro" id="IPR006311">
    <property type="entry name" value="TAT_signal"/>
</dbReference>
<sequence>MTQERLSPSRWRSLAGLLLTAALLGLYALGGPAWALGFVALVPWLLTLGADQKPLTVVVNAALLCVAFTAAVFHWFGAAIGAYTGIGAVTGSVALLVLAPVLQPQFIAYALVRQWAGRRYGPLLRALAAASAWVACEWLVPKLLGDTLGHGLYPSAALRQVADLGGAAGLTFLLLLVNEALAVAIEQRRRGPRVWLRPIALSALIVVCMTGYGLARRAALQAPPSDEAATLRVAMVQASITDYERLRREMGAYAVVRHVLDTHYALSWSAIRDHQADVLLWSETVYPTTYGSPRSEDGAALDREIQGFVDAAGVPLVFGTYDLDGQGEYNAATFLEPGKGRLGSYRKTHPFPLTEYVPAWLDGRWLRGALPWTGGWRAGDGARVLPLRSADGREVNVVPLICLDDVHSDLAIDGARLGAQAILGMSNDSWFTAYPQGARLHLSVAAFRSIETRLPQVRVTTNGLSAIVDDTGEVLASTAMGDQAVLTAFVSARDPAPTLMVRWGDWVGRAGAAFLLVLVALAVWQAARRRAAAVPAPESAIELALLTPFWRALAGALRLCAGAGLLWLAWDMLWRSGVQVQSLKQLAWYAIAVLVPLAAAWAILRAHAAQARIEGATLVLEQRRQRIELPLASLAALRPWRLPLPQAGADLRLAEGPLWTRGLALRRPYSLQRLLAAAGASLRWEGRFAAAWAEWAQARADARRRRLDHPLLKFLLFPLLPALVAFRLHQVIAFGGPLGEYYSYGLGAYLTAALIWWASWSLGLMLFAAALRIAIETIVVPAVALRYSQAGALRDALEWLGRVTFYLGVPVWLALRLLSAG</sequence>
<feature type="domain" description="CN hydrolase" evidence="10">
    <location>
        <begin position="231"/>
        <end position="492"/>
    </location>
</feature>
<dbReference type="Pfam" id="PF00795">
    <property type="entry name" value="CN_hydrolase"/>
    <property type="match status" value="1"/>
</dbReference>
<keyword evidence="8 9" id="KW-0012">Acyltransferase</keyword>
<feature type="transmembrane region" description="Helical" evidence="9">
    <location>
        <begin position="586"/>
        <end position="604"/>
    </location>
</feature>
<name>A0A371K418_9GAMM</name>
<dbReference type="CDD" id="cd07571">
    <property type="entry name" value="ALP_N-acyl_transferase"/>
    <property type="match status" value="1"/>
</dbReference>
<comment type="catalytic activity">
    <reaction evidence="9">
        <text>N-terminal S-1,2-diacyl-sn-glyceryl-L-cysteinyl-[lipoprotein] + a glycerophospholipid = N-acyl-S-1,2-diacyl-sn-glyceryl-L-cysteinyl-[lipoprotein] + a 2-acyl-sn-glycero-3-phospholipid + H(+)</text>
        <dbReference type="Rhea" id="RHEA:48228"/>
        <dbReference type="Rhea" id="RHEA-COMP:14681"/>
        <dbReference type="Rhea" id="RHEA-COMP:14684"/>
        <dbReference type="ChEBI" id="CHEBI:15378"/>
        <dbReference type="ChEBI" id="CHEBI:136912"/>
        <dbReference type="ChEBI" id="CHEBI:140656"/>
        <dbReference type="ChEBI" id="CHEBI:140657"/>
        <dbReference type="ChEBI" id="CHEBI:140660"/>
        <dbReference type="EC" id="2.3.1.269"/>
    </reaction>
</comment>
<dbReference type="PANTHER" id="PTHR38686:SF1">
    <property type="entry name" value="APOLIPOPROTEIN N-ACYLTRANSFERASE"/>
    <property type="match status" value="1"/>
</dbReference>
<feature type="transmembrane region" description="Helical" evidence="9">
    <location>
        <begin position="548"/>
        <end position="570"/>
    </location>
</feature>
<evidence type="ECO:0000256" key="7">
    <source>
        <dbReference type="ARBA" id="ARBA00023136"/>
    </source>
</evidence>
<comment type="function">
    <text evidence="9">Catalyzes the phospholipid dependent N-acylation of the N-terminal cysteine of apolipoprotein, the last step in lipoprotein maturation.</text>
</comment>
<dbReference type="GO" id="GO:0042158">
    <property type="term" value="P:lipoprotein biosynthetic process"/>
    <property type="evidence" value="ECO:0007669"/>
    <property type="project" value="UniProtKB-UniRule"/>
</dbReference>
<feature type="transmembrane region" description="Helical" evidence="9">
    <location>
        <begin position="164"/>
        <end position="185"/>
    </location>
</feature>
<comment type="subcellular location">
    <subcellularLocation>
        <location evidence="1 9">Cell membrane</location>
        <topology evidence="1 9">Multi-pass membrane protein</topology>
    </subcellularLocation>
</comment>
<dbReference type="NCBIfam" id="TIGR00546">
    <property type="entry name" value="lnt"/>
    <property type="match status" value="1"/>
</dbReference>
<comment type="similarity">
    <text evidence="2 9">Belongs to the CN hydrolase family. Apolipoprotein N-acyltransferase subfamily.</text>
</comment>
<evidence type="ECO:0000313" key="11">
    <source>
        <dbReference type="EMBL" id="RDZ28665.1"/>
    </source>
</evidence>
<protein>
    <recommendedName>
        <fullName evidence="9">Apolipoprotein N-acyltransferase</fullName>
        <shortName evidence="9">ALP N-acyltransferase</shortName>
        <ecNumber evidence="9">2.3.1.269</ecNumber>
    </recommendedName>
</protein>
<reference evidence="11 12" key="1">
    <citation type="submission" date="2018-08" db="EMBL/GenBank/DDBJ databases">
        <title>Lysobacter sp. zong2l5, whole genome shotgun sequence.</title>
        <authorList>
            <person name="Zhang X."/>
            <person name="Feng G."/>
            <person name="Zhu H."/>
        </authorList>
    </citation>
    <scope>NUCLEOTIDE SEQUENCE [LARGE SCALE GENOMIC DNA]</scope>
    <source>
        <strain evidence="12">zong2l5</strain>
    </source>
</reference>
<feature type="transmembrane region" description="Helical" evidence="9">
    <location>
        <begin position="799"/>
        <end position="818"/>
    </location>
</feature>
<evidence type="ECO:0000256" key="8">
    <source>
        <dbReference type="ARBA" id="ARBA00023315"/>
    </source>
</evidence>
<dbReference type="HAMAP" id="MF_01148">
    <property type="entry name" value="Lnt"/>
    <property type="match status" value="1"/>
</dbReference>
<keyword evidence="6 9" id="KW-1133">Transmembrane helix</keyword>
<dbReference type="SUPFAM" id="SSF56317">
    <property type="entry name" value="Carbon-nitrogen hydrolase"/>
    <property type="match status" value="1"/>
</dbReference>
<keyword evidence="3 9" id="KW-1003">Cell membrane</keyword>
<dbReference type="InterPro" id="IPR004563">
    <property type="entry name" value="Apolipo_AcylTrfase"/>
</dbReference>
<keyword evidence="11" id="KW-0449">Lipoprotein</keyword>
<dbReference type="PROSITE" id="PS51318">
    <property type="entry name" value="TAT"/>
    <property type="match status" value="1"/>
</dbReference>
<keyword evidence="12" id="KW-1185">Reference proteome</keyword>
<evidence type="ECO:0000256" key="3">
    <source>
        <dbReference type="ARBA" id="ARBA00022475"/>
    </source>
</evidence>
<evidence type="ECO:0000313" key="12">
    <source>
        <dbReference type="Proteomes" id="UP000264492"/>
    </source>
</evidence>
<evidence type="ECO:0000256" key="2">
    <source>
        <dbReference type="ARBA" id="ARBA00010065"/>
    </source>
</evidence>
<dbReference type="Gene3D" id="3.60.110.10">
    <property type="entry name" value="Carbon-nitrogen hydrolase"/>
    <property type="match status" value="1"/>
</dbReference>
<dbReference type="UniPathway" id="UPA00666"/>
<dbReference type="GO" id="GO:0005886">
    <property type="term" value="C:plasma membrane"/>
    <property type="evidence" value="ECO:0007669"/>
    <property type="project" value="UniProtKB-SubCell"/>
</dbReference>
<keyword evidence="4 9" id="KW-0808">Transferase</keyword>
<dbReference type="InterPro" id="IPR003010">
    <property type="entry name" value="C-N_Hydrolase"/>
</dbReference>
<proteinExistence type="inferred from homology"/>
<comment type="pathway">
    <text evidence="9">Protein modification; lipoprotein biosynthesis (N-acyl transfer).</text>
</comment>
<dbReference type="InterPro" id="IPR045378">
    <property type="entry name" value="LNT_N"/>
</dbReference>
<feature type="transmembrane region" description="Helical" evidence="9">
    <location>
        <begin position="12"/>
        <end position="28"/>
    </location>
</feature>
<feature type="transmembrane region" description="Helical" evidence="9">
    <location>
        <begin position="82"/>
        <end position="102"/>
    </location>
</feature>
<feature type="transmembrane region" description="Helical" evidence="9">
    <location>
        <begin position="194"/>
        <end position="215"/>
    </location>
</feature>
<accession>A0A371K418</accession>
<gene>
    <name evidence="9 11" type="primary">lnt</name>
    <name evidence="11" type="ORF">DX914_05935</name>
</gene>
<feature type="transmembrane region" description="Helical" evidence="9">
    <location>
        <begin position="711"/>
        <end position="729"/>
    </location>
</feature>
<dbReference type="OrthoDB" id="9804277at2"/>
<evidence type="ECO:0000256" key="6">
    <source>
        <dbReference type="ARBA" id="ARBA00022989"/>
    </source>
</evidence>
<feature type="transmembrane region" description="Helical" evidence="9">
    <location>
        <begin position="57"/>
        <end position="76"/>
    </location>
</feature>
<dbReference type="EMBL" id="QTSU01000001">
    <property type="protein sequence ID" value="RDZ28665.1"/>
    <property type="molecule type" value="Genomic_DNA"/>
</dbReference>
<dbReference type="GO" id="GO:0016410">
    <property type="term" value="F:N-acyltransferase activity"/>
    <property type="evidence" value="ECO:0007669"/>
    <property type="project" value="UniProtKB-UniRule"/>
</dbReference>
<dbReference type="PANTHER" id="PTHR38686">
    <property type="entry name" value="APOLIPOPROTEIN N-ACYLTRANSFERASE"/>
    <property type="match status" value="1"/>
</dbReference>
<keyword evidence="7 9" id="KW-0472">Membrane</keyword>
<dbReference type="InterPro" id="IPR036526">
    <property type="entry name" value="C-N_Hydrolase_sf"/>
</dbReference>
<evidence type="ECO:0000256" key="1">
    <source>
        <dbReference type="ARBA" id="ARBA00004651"/>
    </source>
</evidence>
<evidence type="ECO:0000256" key="5">
    <source>
        <dbReference type="ARBA" id="ARBA00022692"/>
    </source>
</evidence>
<dbReference type="AlphaFoldDB" id="A0A371K418"/>
<dbReference type="Pfam" id="PF20154">
    <property type="entry name" value="LNT_N"/>
    <property type="match status" value="1"/>
</dbReference>
<dbReference type="EC" id="2.3.1.269" evidence="9"/>
<keyword evidence="5 9" id="KW-0812">Transmembrane</keyword>
<comment type="caution">
    <text evidence="9">Lacks conserved residue(s) required for the propagation of feature annotation.</text>
</comment>
<comment type="caution">
    <text evidence="11">The sequence shown here is derived from an EMBL/GenBank/DDBJ whole genome shotgun (WGS) entry which is preliminary data.</text>
</comment>
<feature type="transmembrane region" description="Helical" evidence="9">
    <location>
        <begin position="506"/>
        <end position="527"/>
    </location>
</feature>
<organism evidence="11 12">
    <name type="scientific">Lysobacter silvisoli</name>
    <dbReference type="NCBI Taxonomy" id="2293254"/>
    <lineage>
        <taxon>Bacteria</taxon>
        <taxon>Pseudomonadati</taxon>
        <taxon>Pseudomonadota</taxon>
        <taxon>Gammaproteobacteria</taxon>
        <taxon>Lysobacterales</taxon>
        <taxon>Lysobacteraceae</taxon>
        <taxon>Lysobacter</taxon>
    </lineage>
</organism>
<evidence type="ECO:0000259" key="10">
    <source>
        <dbReference type="PROSITE" id="PS50263"/>
    </source>
</evidence>
<evidence type="ECO:0000256" key="9">
    <source>
        <dbReference type="HAMAP-Rule" id="MF_01148"/>
    </source>
</evidence>
<dbReference type="PROSITE" id="PS50263">
    <property type="entry name" value="CN_HYDROLASE"/>
    <property type="match status" value="1"/>
</dbReference>